<reference evidence="1 2" key="1">
    <citation type="journal article" date="2014" name="Int. J. Syst. Evol. Microbiol.">
        <title>Complete genome sequence of Corynebacterium casei LMG S-19264T (=DSM 44701T), isolated from a smear-ripened cheese.</title>
        <authorList>
            <consortium name="US DOE Joint Genome Institute (JGI-PGF)"/>
            <person name="Walter F."/>
            <person name="Albersmeier A."/>
            <person name="Kalinowski J."/>
            <person name="Ruckert C."/>
        </authorList>
    </citation>
    <scope>NUCLEOTIDE SEQUENCE [LARGE SCALE GENOMIC DNA]</scope>
    <source>
        <strain evidence="1 2">CGMCC 1.9161</strain>
    </source>
</reference>
<gene>
    <name evidence="1" type="ORF">GCM10011322_07010</name>
</gene>
<dbReference type="RefSeq" id="WP_188909630.1">
    <property type="nucleotide sequence ID" value="NZ_BMMF01000002.1"/>
</dbReference>
<keyword evidence="2" id="KW-1185">Reference proteome</keyword>
<organism evidence="1 2">
    <name type="scientific">Salinarimonas ramus</name>
    <dbReference type="NCBI Taxonomy" id="690164"/>
    <lineage>
        <taxon>Bacteria</taxon>
        <taxon>Pseudomonadati</taxon>
        <taxon>Pseudomonadota</taxon>
        <taxon>Alphaproteobacteria</taxon>
        <taxon>Hyphomicrobiales</taxon>
        <taxon>Salinarimonadaceae</taxon>
        <taxon>Salinarimonas</taxon>
    </lineage>
</organism>
<dbReference type="Proteomes" id="UP000600449">
    <property type="component" value="Unassembled WGS sequence"/>
</dbReference>
<protein>
    <submittedName>
        <fullName evidence="1">Uncharacterized protein</fullName>
    </submittedName>
</protein>
<evidence type="ECO:0000313" key="1">
    <source>
        <dbReference type="EMBL" id="GGK22852.1"/>
    </source>
</evidence>
<name>A0A917Q4X5_9HYPH</name>
<evidence type="ECO:0000313" key="2">
    <source>
        <dbReference type="Proteomes" id="UP000600449"/>
    </source>
</evidence>
<accession>A0A917Q4X5</accession>
<dbReference type="AlphaFoldDB" id="A0A917Q4X5"/>
<sequence>MIDQALREFADNVCENKVMTLEDVARLREFALETGISTREEADVLIALDRAVKRPDEAAAQAWSELFASLLVDFVVWGARPTGFVDQSLARWLVTAVNACGGPTENARRAVAQMVREAQRVDETLLVFVMRGGVMRMRDVLDAPETPQCIKDAVRNASRAA</sequence>
<proteinExistence type="predicted"/>
<comment type="caution">
    <text evidence="1">The sequence shown here is derived from an EMBL/GenBank/DDBJ whole genome shotgun (WGS) entry which is preliminary data.</text>
</comment>
<dbReference type="EMBL" id="BMMF01000002">
    <property type="protein sequence ID" value="GGK22852.1"/>
    <property type="molecule type" value="Genomic_DNA"/>
</dbReference>